<dbReference type="GO" id="GO:0009271">
    <property type="term" value="P:phage shock"/>
    <property type="evidence" value="ECO:0007669"/>
    <property type="project" value="InterPro"/>
</dbReference>
<reference evidence="3 4" key="1">
    <citation type="submission" date="2014-03" db="EMBL/GenBank/DDBJ databases">
        <title>The draft genome sequence of Thalassospira mesophila JCM 18969.</title>
        <authorList>
            <person name="Lai Q."/>
            <person name="Shao Z."/>
        </authorList>
    </citation>
    <scope>NUCLEOTIDE SEQUENCE [LARGE SCALE GENOMIC DNA]</scope>
    <source>
        <strain evidence="3 4">JCM 18969</strain>
    </source>
</reference>
<dbReference type="AlphaFoldDB" id="A0A1Y2L478"/>
<evidence type="ECO:0000313" key="4">
    <source>
        <dbReference type="Proteomes" id="UP000193391"/>
    </source>
</evidence>
<keyword evidence="4" id="KW-1185">Reference proteome</keyword>
<keyword evidence="1" id="KW-0175">Coiled coil</keyword>
<keyword evidence="2" id="KW-0472">Membrane</keyword>
<evidence type="ECO:0000313" key="3">
    <source>
        <dbReference type="EMBL" id="OSQ40646.1"/>
    </source>
</evidence>
<comment type="caution">
    <text evidence="3">The sequence shown here is derived from an EMBL/GenBank/DDBJ whole genome shotgun (WGS) entry which is preliminary data.</text>
</comment>
<keyword evidence="2" id="KW-0812">Transmembrane</keyword>
<dbReference type="EMBL" id="JFKA01000001">
    <property type="protein sequence ID" value="OSQ40646.1"/>
    <property type="molecule type" value="Genomic_DNA"/>
</dbReference>
<sequence length="82" mass="9573">MWVFAVPLIVFISIVGPIWVVFHYITVWKRMKADRQPAPTAESQQHKETMARLKLQAERLEGRVATLESLLDAEVAEWRNRI</sequence>
<dbReference type="NCBIfam" id="TIGR02976">
    <property type="entry name" value="phageshock_pspB"/>
    <property type="match status" value="1"/>
</dbReference>
<feature type="coiled-coil region" evidence="1">
    <location>
        <begin position="43"/>
        <end position="77"/>
    </location>
</feature>
<keyword evidence="2" id="KW-1133">Transmembrane helix</keyword>
<name>A0A1Y2L478_9PROT</name>
<evidence type="ECO:0000256" key="1">
    <source>
        <dbReference type="SAM" id="Coils"/>
    </source>
</evidence>
<evidence type="ECO:0000256" key="2">
    <source>
        <dbReference type="SAM" id="Phobius"/>
    </source>
</evidence>
<protein>
    <submittedName>
        <fullName evidence="3">Phage-shock protein</fullName>
    </submittedName>
</protein>
<dbReference type="GO" id="GO:0006355">
    <property type="term" value="P:regulation of DNA-templated transcription"/>
    <property type="evidence" value="ECO:0007669"/>
    <property type="project" value="InterPro"/>
</dbReference>
<dbReference type="Proteomes" id="UP000193391">
    <property type="component" value="Unassembled WGS sequence"/>
</dbReference>
<dbReference type="InterPro" id="IPR009554">
    <property type="entry name" value="Phageshock_PspB"/>
</dbReference>
<accession>A0A1Y2L478</accession>
<proteinExistence type="predicted"/>
<feature type="transmembrane region" description="Helical" evidence="2">
    <location>
        <begin position="6"/>
        <end position="25"/>
    </location>
</feature>
<dbReference type="STRING" id="1293891.TMES_02625"/>
<organism evidence="3 4">
    <name type="scientific">Thalassospira mesophila</name>
    <dbReference type="NCBI Taxonomy" id="1293891"/>
    <lineage>
        <taxon>Bacteria</taxon>
        <taxon>Pseudomonadati</taxon>
        <taxon>Pseudomonadota</taxon>
        <taxon>Alphaproteobacteria</taxon>
        <taxon>Rhodospirillales</taxon>
        <taxon>Thalassospiraceae</taxon>
        <taxon>Thalassospira</taxon>
    </lineage>
</organism>
<dbReference type="Pfam" id="PF06667">
    <property type="entry name" value="PspB"/>
    <property type="match status" value="1"/>
</dbReference>
<gene>
    <name evidence="3" type="ORF">TMES_02625</name>
</gene>
<dbReference type="OrthoDB" id="7365677at2"/>
<dbReference type="RefSeq" id="WP_085579124.1">
    <property type="nucleotide sequence ID" value="NZ_JFKA01000001.1"/>
</dbReference>